<organism evidence="3 4">
    <name type="scientific">Collybiopsis luxurians FD-317 M1</name>
    <dbReference type="NCBI Taxonomy" id="944289"/>
    <lineage>
        <taxon>Eukaryota</taxon>
        <taxon>Fungi</taxon>
        <taxon>Dikarya</taxon>
        <taxon>Basidiomycota</taxon>
        <taxon>Agaricomycotina</taxon>
        <taxon>Agaricomycetes</taxon>
        <taxon>Agaricomycetidae</taxon>
        <taxon>Agaricales</taxon>
        <taxon>Marasmiineae</taxon>
        <taxon>Omphalotaceae</taxon>
        <taxon>Collybiopsis</taxon>
        <taxon>Collybiopsis luxurians</taxon>
    </lineage>
</organism>
<sequence length="77" mass="8732">MASLFGPLKNSYNFMYRMAHEKPVMFYSVVLGVIGPVMTVTVPPIRERFGYVPSPPIPSSYPLPNRPRRPVSGYEDE</sequence>
<feature type="region of interest" description="Disordered" evidence="1">
    <location>
        <begin position="55"/>
        <end position="77"/>
    </location>
</feature>
<dbReference type="Proteomes" id="UP000053593">
    <property type="component" value="Unassembled WGS sequence"/>
</dbReference>
<dbReference type="EMBL" id="KN834765">
    <property type="protein sequence ID" value="KIK63085.1"/>
    <property type="molecule type" value="Genomic_DNA"/>
</dbReference>
<keyword evidence="4" id="KW-1185">Reference proteome</keyword>
<dbReference type="AlphaFoldDB" id="A0A0D0BGQ3"/>
<name>A0A0D0BGQ3_9AGAR</name>
<evidence type="ECO:0000256" key="2">
    <source>
        <dbReference type="SAM" id="Phobius"/>
    </source>
</evidence>
<dbReference type="PANTHER" id="PTHR38488">
    <property type="entry name" value="OXIDOREDUCTASE 9.5 KDA SUBUNIT, PUTATIVE (AFU_ORTHOLOGUE AFUA_5G08980)-RELATED"/>
    <property type="match status" value="1"/>
</dbReference>
<keyword evidence="2" id="KW-0472">Membrane</keyword>
<accession>A0A0D0BGQ3</accession>
<evidence type="ECO:0000313" key="3">
    <source>
        <dbReference type="EMBL" id="KIK63085.1"/>
    </source>
</evidence>
<dbReference type="HOGENOM" id="CLU_166990_2_0_1"/>
<evidence type="ECO:0008006" key="5">
    <source>
        <dbReference type="Google" id="ProtNLM"/>
    </source>
</evidence>
<proteinExistence type="predicted"/>
<dbReference type="OrthoDB" id="2093409at2759"/>
<feature type="transmembrane region" description="Helical" evidence="2">
    <location>
        <begin position="24"/>
        <end position="42"/>
    </location>
</feature>
<reference evidence="3 4" key="1">
    <citation type="submission" date="2014-04" db="EMBL/GenBank/DDBJ databases">
        <title>Evolutionary Origins and Diversification of the Mycorrhizal Mutualists.</title>
        <authorList>
            <consortium name="DOE Joint Genome Institute"/>
            <consortium name="Mycorrhizal Genomics Consortium"/>
            <person name="Kohler A."/>
            <person name="Kuo A."/>
            <person name="Nagy L.G."/>
            <person name="Floudas D."/>
            <person name="Copeland A."/>
            <person name="Barry K.W."/>
            <person name="Cichocki N."/>
            <person name="Veneault-Fourrey C."/>
            <person name="LaButti K."/>
            <person name="Lindquist E.A."/>
            <person name="Lipzen A."/>
            <person name="Lundell T."/>
            <person name="Morin E."/>
            <person name="Murat C."/>
            <person name="Riley R."/>
            <person name="Ohm R."/>
            <person name="Sun H."/>
            <person name="Tunlid A."/>
            <person name="Henrissat B."/>
            <person name="Grigoriev I.V."/>
            <person name="Hibbett D.S."/>
            <person name="Martin F."/>
        </authorList>
    </citation>
    <scope>NUCLEOTIDE SEQUENCE [LARGE SCALE GENOMIC DNA]</scope>
    <source>
        <strain evidence="3 4">FD-317 M1</strain>
    </source>
</reference>
<feature type="compositionally biased region" description="Pro residues" evidence="1">
    <location>
        <begin position="55"/>
        <end position="65"/>
    </location>
</feature>
<dbReference type="CDD" id="cd22903">
    <property type="entry name" value="NI9M"/>
    <property type="match status" value="1"/>
</dbReference>
<protein>
    <recommendedName>
        <fullName evidence="5">NADH-ubiquinone oxidoreductase 9.5 kDa subunit</fullName>
    </recommendedName>
</protein>
<gene>
    <name evidence="3" type="ORF">GYMLUDRAFT_197465</name>
</gene>
<keyword evidence="2" id="KW-0812">Transmembrane</keyword>
<dbReference type="InterPro" id="IPR039961">
    <property type="entry name" value="Nuo9.5"/>
</dbReference>
<evidence type="ECO:0000313" key="4">
    <source>
        <dbReference type="Proteomes" id="UP000053593"/>
    </source>
</evidence>
<dbReference type="PANTHER" id="PTHR38488:SF1">
    <property type="entry name" value="OXIDOREDUCTASE 9.5 KDA SUBUNIT, PUTATIVE (AFU_ORTHOLOGUE AFUA_5G08980)-RELATED"/>
    <property type="match status" value="1"/>
</dbReference>
<keyword evidence="2" id="KW-1133">Transmembrane helix</keyword>
<evidence type="ECO:0000256" key="1">
    <source>
        <dbReference type="SAM" id="MobiDB-lite"/>
    </source>
</evidence>